<organism evidence="1 2">
    <name type="scientific">Thlaspi arvense</name>
    <name type="common">Field penny-cress</name>
    <dbReference type="NCBI Taxonomy" id="13288"/>
    <lineage>
        <taxon>Eukaryota</taxon>
        <taxon>Viridiplantae</taxon>
        <taxon>Streptophyta</taxon>
        <taxon>Embryophyta</taxon>
        <taxon>Tracheophyta</taxon>
        <taxon>Spermatophyta</taxon>
        <taxon>Magnoliopsida</taxon>
        <taxon>eudicotyledons</taxon>
        <taxon>Gunneridae</taxon>
        <taxon>Pentapetalae</taxon>
        <taxon>rosids</taxon>
        <taxon>malvids</taxon>
        <taxon>Brassicales</taxon>
        <taxon>Brassicaceae</taxon>
        <taxon>Thlaspideae</taxon>
        <taxon>Thlaspi</taxon>
    </lineage>
</organism>
<gene>
    <name evidence="1" type="ORF">TAV2_LOCUS7609</name>
</gene>
<protein>
    <submittedName>
        <fullName evidence="1">Uncharacterized protein</fullName>
    </submittedName>
</protein>
<accession>A0AAU9RNC7</accession>
<proteinExistence type="predicted"/>
<name>A0AAU9RNC7_THLAR</name>
<reference evidence="1 2" key="1">
    <citation type="submission" date="2022-03" db="EMBL/GenBank/DDBJ databases">
        <authorList>
            <person name="Nunn A."/>
            <person name="Chopra R."/>
            <person name="Nunn A."/>
            <person name="Contreras Garrido A."/>
        </authorList>
    </citation>
    <scope>NUCLEOTIDE SEQUENCE [LARGE SCALE GENOMIC DNA]</scope>
</reference>
<evidence type="ECO:0000313" key="2">
    <source>
        <dbReference type="Proteomes" id="UP000836841"/>
    </source>
</evidence>
<sequence length="61" mass="7235">MAILLAGKLTRRIPEMSVRGFNHCISIANFKDPIHHDFTRGYELLIQLKCTIVEWRLWKPR</sequence>
<keyword evidence="2" id="KW-1185">Reference proteome</keyword>
<evidence type="ECO:0000313" key="1">
    <source>
        <dbReference type="EMBL" id="CAH2046329.1"/>
    </source>
</evidence>
<dbReference type="Proteomes" id="UP000836841">
    <property type="component" value="Chromosome 2"/>
</dbReference>
<dbReference type="AlphaFoldDB" id="A0AAU9RNC7"/>
<dbReference type="EMBL" id="OU466858">
    <property type="protein sequence ID" value="CAH2046329.1"/>
    <property type="molecule type" value="Genomic_DNA"/>
</dbReference>